<gene>
    <name evidence="1" type="ORF">HMPREF9370_2125</name>
</gene>
<dbReference type="Proteomes" id="UP000005336">
    <property type="component" value="Unassembled WGS sequence"/>
</dbReference>
<proteinExistence type="predicted"/>
<organism evidence="1 2">
    <name type="scientific">Neisseria wadsworthii 9715</name>
    <dbReference type="NCBI Taxonomy" id="1030841"/>
    <lineage>
        <taxon>Bacteria</taxon>
        <taxon>Pseudomonadati</taxon>
        <taxon>Pseudomonadota</taxon>
        <taxon>Betaproteobacteria</taxon>
        <taxon>Neisseriales</taxon>
        <taxon>Neisseriaceae</taxon>
        <taxon>Neisseria</taxon>
    </lineage>
</organism>
<comment type="caution">
    <text evidence="1">The sequence shown here is derived from an EMBL/GenBank/DDBJ whole genome shotgun (WGS) entry which is preliminary data.</text>
</comment>
<dbReference type="HOGENOM" id="CLU_3254657_0_0_4"/>
<protein>
    <submittedName>
        <fullName evidence="1">Uncharacterized protein</fullName>
    </submittedName>
</protein>
<accession>G4CSP3</accession>
<evidence type="ECO:0000313" key="1">
    <source>
        <dbReference type="EMBL" id="EGZ44599.1"/>
    </source>
</evidence>
<keyword evidence="2" id="KW-1185">Reference proteome</keyword>
<dbReference type="AlphaFoldDB" id="G4CSP3"/>
<name>G4CSP3_9NEIS</name>
<sequence length="42" mass="5038">MPIFKLYNGIINKPVQRKCLSETFSDRHFALSVYSRTLYFPR</sequence>
<dbReference type="PATRIC" id="fig|1030841.3.peg.2115"/>
<dbReference type="EMBL" id="AGAZ01000070">
    <property type="protein sequence ID" value="EGZ44599.1"/>
    <property type="molecule type" value="Genomic_DNA"/>
</dbReference>
<reference evidence="1 2" key="1">
    <citation type="submission" date="2011-06" db="EMBL/GenBank/DDBJ databases">
        <authorList>
            <person name="Muzny D."/>
            <person name="Qin X."/>
            <person name="Deng J."/>
            <person name="Jiang H."/>
            <person name="Liu Y."/>
            <person name="Qu J."/>
            <person name="Song X.-Z."/>
            <person name="Zhang L."/>
            <person name="Thornton R."/>
            <person name="Coyle M."/>
            <person name="Francisco L."/>
            <person name="Jackson L."/>
            <person name="Javaid M."/>
            <person name="Korchina V."/>
            <person name="Kovar C."/>
            <person name="Mata R."/>
            <person name="Mathew T."/>
            <person name="Ngo R."/>
            <person name="Nguyen L."/>
            <person name="Nguyen N."/>
            <person name="Okwuonu G."/>
            <person name="Ongeri F."/>
            <person name="Pham C."/>
            <person name="Simmons D."/>
            <person name="Wilczek-Boney K."/>
            <person name="Hale W."/>
            <person name="Jakkamsetti A."/>
            <person name="Pham P."/>
            <person name="Ruth R."/>
            <person name="San Lucas F."/>
            <person name="Warren J."/>
            <person name="Zhang J."/>
            <person name="Zhao Z."/>
            <person name="Zhou C."/>
            <person name="Zhu D."/>
            <person name="Lee S."/>
            <person name="Bess C."/>
            <person name="Blankenburg K."/>
            <person name="Forbes L."/>
            <person name="Fu Q."/>
            <person name="Gubbala S."/>
            <person name="Hirani K."/>
            <person name="Jayaseelan J.C."/>
            <person name="Lara F."/>
            <person name="Munidasa M."/>
            <person name="Palculict T."/>
            <person name="Patil S."/>
            <person name="Pu L.-L."/>
            <person name="Saada N."/>
            <person name="Tang L."/>
            <person name="Weissenberger G."/>
            <person name="Zhu Y."/>
            <person name="Hemphill L."/>
            <person name="Shang Y."/>
            <person name="Youmans B."/>
            <person name="Ayvaz T."/>
            <person name="Ross M."/>
            <person name="Santibanez J."/>
            <person name="Aqrawi P."/>
            <person name="Gross S."/>
            <person name="Joshi V."/>
            <person name="Fowler G."/>
            <person name="Nazareth L."/>
            <person name="Reid J."/>
            <person name="Worley K."/>
            <person name="Petrosino J."/>
            <person name="Highlander S."/>
            <person name="Gibbs R."/>
        </authorList>
    </citation>
    <scope>NUCLEOTIDE SEQUENCE [LARGE SCALE GENOMIC DNA]</scope>
    <source>
        <strain evidence="1 2">9715</strain>
    </source>
</reference>
<evidence type="ECO:0000313" key="2">
    <source>
        <dbReference type="Proteomes" id="UP000005336"/>
    </source>
</evidence>